<evidence type="ECO:0000313" key="8">
    <source>
        <dbReference type="Proteomes" id="UP001328107"/>
    </source>
</evidence>
<feature type="compositionally biased region" description="Acidic residues" evidence="5">
    <location>
        <begin position="327"/>
        <end position="338"/>
    </location>
</feature>
<comment type="caution">
    <text evidence="7">The sequence shown here is derived from an EMBL/GenBank/DDBJ whole genome shotgun (WGS) entry which is preliminary data.</text>
</comment>
<dbReference type="PANTHER" id="PTHR45969">
    <property type="entry name" value="RING ZINC FINGER PROTEIN-RELATED"/>
    <property type="match status" value="1"/>
</dbReference>
<evidence type="ECO:0000256" key="4">
    <source>
        <dbReference type="PROSITE-ProRule" id="PRU00175"/>
    </source>
</evidence>
<feature type="non-terminal residue" evidence="7">
    <location>
        <position position="350"/>
    </location>
</feature>
<feature type="domain" description="RING-type" evidence="6">
    <location>
        <begin position="72"/>
        <end position="118"/>
    </location>
</feature>
<dbReference type="EMBL" id="BTRK01000001">
    <property type="protein sequence ID" value="GMR30855.1"/>
    <property type="molecule type" value="Genomic_DNA"/>
</dbReference>
<feature type="compositionally biased region" description="Low complexity" evidence="5">
    <location>
        <begin position="203"/>
        <end position="217"/>
    </location>
</feature>
<feature type="region of interest" description="Disordered" evidence="5">
    <location>
        <begin position="327"/>
        <end position="350"/>
    </location>
</feature>
<gene>
    <name evidence="7" type="ORF">PMAYCL1PPCAC_01050</name>
</gene>
<dbReference type="AlphaFoldDB" id="A0AAN4Z548"/>
<keyword evidence="1" id="KW-0479">Metal-binding</keyword>
<dbReference type="GO" id="GO:0061630">
    <property type="term" value="F:ubiquitin protein ligase activity"/>
    <property type="evidence" value="ECO:0007669"/>
    <property type="project" value="TreeGrafter"/>
</dbReference>
<evidence type="ECO:0000256" key="3">
    <source>
        <dbReference type="ARBA" id="ARBA00022833"/>
    </source>
</evidence>
<dbReference type="Proteomes" id="UP001328107">
    <property type="component" value="Unassembled WGS sequence"/>
</dbReference>
<dbReference type="Gene3D" id="3.30.40.10">
    <property type="entry name" value="Zinc/RING finger domain, C3HC4 (zinc finger)"/>
    <property type="match status" value="1"/>
</dbReference>
<proteinExistence type="predicted"/>
<evidence type="ECO:0000256" key="5">
    <source>
        <dbReference type="SAM" id="MobiDB-lite"/>
    </source>
</evidence>
<feature type="region of interest" description="Disordered" evidence="5">
    <location>
        <begin position="195"/>
        <end position="234"/>
    </location>
</feature>
<dbReference type="InterPro" id="IPR001841">
    <property type="entry name" value="Znf_RING"/>
</dbReference>
<keyword evidence="8" id="KW-1185">Reference proteome</keyword>
<dbReference type="GO" id="GO:0008270">
    <property type="term" value="F:zinc ion binding"/>
    <property type="evidence" value="ECO:0007669"/>
    <property type="project" value="UniProtKB-KW"/>
</dbReference>
<dbReference type="GO" id="GO:0016567">
    <property type="term" value="P:protein ubiquitination"/>
    <property type="evidence" value="ECO:0007669"/>
    <property type="project" value="TreeGrafter"/>
</dbReference>
<organism evidence="7 8">
    <name type="scientific">Pristionchus mayeri</name>
    <dbReference type="NCBI Taxonomy" id="1317129"/>
    <lineage>
        <taxon>Eukaryota</taxon>
        <taxon>Metazoa</taxon>
        <taxon>Ecdysozoa</taxon>
        <taxon>Nematoda</taxon>
        <taxon>Chromadorea</taxon>
        <taxon>Rhabditida</taxon>
        <taxon>Rhabditina</taxon>
        <taxon>Diplogasteromorpha</taxon>
        <taxon>Diplogasteroidea</taxon>
        <taxon>Neodiplogasteridae</taxon>
        <taxon>Pristionchus</taxon>
    </lineage>
</organism>
<dbReference type="Pfam" id="PF13639">
    <property type="entry name" value="zf-RING_2"/>
    <property type="match status" value="1"/>
</dbReference>
<accession>A0AAN4Z548</accession>
<keyword evidence="2 4" id="KW-0863">Zinc-finger</keyword>
<evidence type="ECO:0000259" key="6">
    <source>
        <dbReference type="PROSITE" id="PS50089"/>
    </source>
</evidence>
<protein>
    <recommendedName>
        <fullName evidence="6">RING-type domain-containing protein</fullName>
    </recommendedName>
</protein>
<dbReference type="InterPro" id="IPR013083">
    <property type="entry name" value="Znf_RING/FYVE/PHD"/>
</dbReference>
<keyword evidence="3" id="KW-0862">Zinc</keyword>
<evidence type="ECO:0000256" key="1">
    <source>
        <dbReference type="ARBA" id="ARBA00022723"/>
    </source>
</evidence>
<evidence type="ECO:0000256" key="2">
    <source>
        <dbReference type="ARBA" id="ARBA00022771"/>
    </source>
</evidence>
<dbReference type="SMART" id="SM00184">
    <property type="entry name" value="RING"/>
    <property type="match status" value="1"/>
</dbReference>
<reference evidence="8" key="1">
    <citation type="submission" date="2022-10" db="EMBL/GenBank/DDBJ databases">
        <title>Genome assembly of Pristionchus species.</title>
        <authorList>
            <person name="Yoshida K."/>
            <person name="Sommer R.J."/>
        </authorList>
    </citation>
    <scope>NUCLEOTIDE SEQUENCE [LARGE SCALE GENOMIC DNA]</scope>
    <source>
        <strain evidence="8">RS5460</strain>
    </source>
</reference>
<name>A0AAN4Z548_9BILA</name>
<sequence>MPPTSARRAAVEARQRVSAILLTRPARMPRASGGAAAAASTTAAAAAAVPAPVPVHVPAPASLSQPDLTATCSVCLQELNVKRVTTLRPCRHHFHESCVATWLETREYRREQTCPLCRAYVQKLVDDSGRTTMPGFPYGATGQPTYLRLGDANLMQLHELLRDTESRLARCVELLRDESKGDEYKLDLQAEKTQMEARRDTLQRLQSQQRQSRAALSPVPQVARTRSAPEPAAGEVRTTAMQLELMERRRLEALQAHHQHLFLQVMQQRAQSEAMLQQLLEMQLFQQRQQQQAHQQQQLLLQQHEAARAAAVNRIVFDLDDSFDMDDSFDTDEDDVEDTVPRRSARIAAR</sequence>
<dbReference type="PROSITE" id="PS50089">
    <property type="entry name" value="ZF_RING_2"/>
    <property type="match status" value="1"/>
</dbReference>
<dbReference type="PANTHER" id="PTHR45969:SF69">
    <property type="entry name" value="FINGER DOMAIN PROTEIN, PUTATIVE (AFU_ORTHOLOGUE AFUA_3G12190)-RELATED"/>
    <property type="match status" value="1"/>
</dbReference>
<dbReference type="SUPFAM" id="SSF57850">
    <property type="entry name" value="RING/U-box"/>
    <property type="match status" value="1"/>
</dbReference>
<evidence type="ECO:0000313" key="7">
    <source>
        <dbReference type="EMBL" id="GMR30855.1"/>
    </source>
</evidence>